<feature type="region of interest" description="Disordered" evidence="6">
    <location>
        <begin position="73"/>
        <end position="315"/>
    </location>
</feature>
<evidence type="ECO:0000313" key="10">
    <source>
        <dbReference type="Proteomes" id="UP000000536"/>
    </source>
</evidence>
<dbReference type="InParanoid" id="Q5JHU4"/>
<dbReference type="InterPro" id="IPR018247">
    <property type="entry name" value="EF_Hand_1_Ca_BS"/>
</dbReference>
<evidence type="ECO:0000256" key="6">
    <source>
        <dbReference type="SAM" id="MobiDB-lite"/>
    </source>
</evidence>
<dbReference type="PANTHER" id="PTHR37467">
    <property type="entry name" value="EXPORTED CALCIUM-BINDING GLYCOPROTEIN-RELATED"/>
    <property type="match status" value="1"/>
</dbReference>
<evidence type="ECO:0000256" key="4">
    <source>
        <dbReference type="ARBA" id="ARBA00022729"/>
    </source>
</evidence>
<gene>
    <name evidence="9" type="ordered locus">TK2264</name>
</gene>
<feature type="compositionally biased region" description="Basic and acidic residues" evidence="6">
    <location>
        <begin position="149"/>
        <end position="162"/>
    </location>
</feature>
<keyword evidence="3" id="KW-0964">Secreted</keyword>
<dbReference type="Gene3D" id="4.10.1080.10">
    <property type="entry name" value="TSP type-3 repeat"/>
    <property type="match status" value="2"/>
</dbReference>
<evidence type="ECO:0000256" key="3">
    <source>
        <dbReference type="ARBA" id="ARBA00022525"/>
    </source>
</evidence>
<feature type="compositionally biased region" description="Acidic residues" evidence="6">
    <location>
        <begin position="82"/>
        <end position="92"/>
    </location>
</feature>
<evidence type="ECO:0000259" key="8">
    <source>
        <dbReference type="Pfam" id="PF04473"/>
    </source>
</evidence>
<dbReference type="SUPFAM" id="SSF103647">
    <property type="entry name" value="TSP type-3 repeat"/>
    <property type="match status" value="3"/>
</dbReference>
<comment type="subcellular location">
    <subcellularLocation>
        <location evidence="1">Secreted</location>
    </subcellularLocation>
</comment>
<dbReference type="PANTHER" id="PTHR37467:SF1">
    <property type="entry name" value="EXPORTED CALCIUM-BINDING GLYCOPROTEIN"/>
    <property type="match status" value="1"/>
</dbReference>
<dbReference type="InterPro" id="IPR007562">
    <property type="entry name" value="Transglutaminase-like_domain"/>
</dbReference>
<dbReference type="eggNOG" id="arCOG07561">
    <property type="taxonomic scope" value="Archaea"/>
</dbReference>
<keyword evidence="10" id="KW-1185">Reference proteome</keyword>
<organism evidence="9 10">
    <name type="scientific">Thermococcus kodakarensis (strain ATCC BAA-918 / JCM 12380 / KOD1)</name>
    <name type="common">Pyrococcus kodakaraensis (strain KOD1)</name>
    <dbReference type="NCBI Taxonomy" id="69014"/>
    <lineage>
        <taxon>Archaea</taxon>
        <taxon>Methanobacteriati</taxon>
        <taxon>Methanobacteriota</taxon>
        <taxon>Thermococci</taxon>
        <taxon>Thermococcales</taxon>
        <taxon>Thermococcaceae</taxon>
        <taxon>Thermococcus</taxon>
    </lineage>
</organism>
<dbReference type="EMBL" id="AP006878">
    <property type="protein sequence ID" value="BAD86453.1"/>
    <property type="molecule type" value="Genomic_DNA"/>
</dbReference>
<feature type="compositionally biased region" description="Basic and acidic residues" evidence="6">
    <location>
        <begin position="228"/>
        <end position="241"/>
    </location>
</feature>
<dbReference type="eggNOG" id="arCOG02164">
    <property type="taxonomic scope" value="Archaea"/>
</dbReference>
<feature type="compositionally biased region" description="Acidic residues" evidence="6">
    <location>
        <begin position="103"/>
        <end position="112"/>
    </location>
</feature>
<evidence type="ECO:0000256" key="7">
    <source>
        <dbReference type="SAM" id="Phobius"/>
    </source>
</evidence>
<dbReference type="PATRIC" id="fig|69014.16.peg.2219"/>
<dbReference type="GeneID" id="78448808"/>
<dbReference type="SUPFAM" id="SSF54001">
    <property type="entry name" value="Cysteine proteinases"/>
    <property type="match status" value="1"/>
</dbReference>
<dbReference type="GO" id="GO:0005509">
    <property type="term" value="F:calcium ion binding"/>
    <property type="evidence" value="ECO:0007669"/>
    <property type="project" value="InterPro"/>
</dbReference>
<keyword evidence="4" id="KW-0732">Signal</keyword>
<protein>
    <submittedName>
        <fullName evidence="9">Predicted calcium-binding protein</fullName>
    </submittedName>
</protein>
<keyword evidence="7" id="KW-1133">Transmembrane helix</keyword>
<dbReference type="InterPro" id="IPR059100">
    <property type="entry name" value="TSP3_bac"/>
</dbReference>
<reference evidence="9 10" key="1">
    <citation type="journal article" date="2005" name="Genome Res.">
        <title>Complete genome sequence of the hyperthermophilic archaeon Thermococcus kodakaraensis KOD1 and comparison with Pyrococcus genomes.</title>
        <authorList>
            <person name="Fukui T."/>
            <person name="Atomi H."/>
            <person name="Kanai T."/>
            <person name="Matsumi R."/>
            <person name="Fujiwara S."/>
            <person name="Imanaka T."/>
        </authorList>
    </citation>
    <scope>NUCLEOTIDE SEQUENCE [LARGE SCALE GENOMIC DNA]</scope>
    <source>
        <strain evidence="10">ATCC BAA-918 / JCM 12380 / KOD1</strain>
    </source>
</reference>
<dbReference type="KEGG" id="tko:TK2264"/>
<feature type="domain" description="Transglutaminase-like" evidence="8">
    <location>
        <begin position="395"/>
        <end position="551"/>
    </location>
</feature>
<name>Q5JHU4_THEKO</name>
<accession>Q5JHU4</accession>
<dbReference type="Pfam" id="PF04473">
    <property type="entry name" value="DUF553"/>
    <property type="match status" value="1"/>
</dbReference>
<dbReference type="AlphaFoldDB" id="Q5JHU4"/>
<sequence>MTKDGYSRGSKLARYLVEMAVIMLVFVAGAAIKNDDHDSLSIVEELTKYHTDPFNPDTDGDGLTDGAEVKLYATSPTRIDSDSDGLTDGDEISEYKTNPLSQDTDDDGLSDGEEVKTYGTNPLSGDSDEDGLDDKSEVVVHKTNPTATDTDKDGLMDTKEIQIYKTNPTNPDTDKDEVNDGDEINRYSTDPLNPDSDGDGLLDGQEVTAYMTDPLNPDTDGDGVSDSLEVKKGSDPHKTDTDNDGLTDPEEILEFSTNPLSKDTDEDGLSDFDEVKTYKTSPLTLDTDGDGLSDPEELPLGTDPLNKDSDQDGLVDGEEINTYKTNPLKPDSDNDGLDDGQEVILYGTDPLDPDTDGDYLPDGYEGQLGTDPLYDWRHTYNEEAFKAGLSKYFREKLRTVTKDFTKYSTTLDKAWAILEWIDENIEYEYTKADYVDALVYNWSKLTSEQKELYDNLTRLYAPNDIIVYKKGICGDYAILTAAMLLDSGVSPVYLLDISFENSKVGHAAVAVKIEGELFVLDQHLPPIPIGNYYWTWAIKNNSKIIANITFYEVRLNTRGEPEVTDTWTWSGEELKEKAYILNEEAIRQIMEIAKEKFLLLYPQYKEDPRLKSLAEQDMESTKSTGEPSNAYLPPGFSRGWGLYLSDEYFWLYYSPITAQKLVDYSIMAAFSSENWAEVIQQCDRFYLLIDYVPTTVSDGMTTITVPKILLVMEIAS</sequence>
<dbReference type="Pfam" id="PF18884">
    <property type="entry name" value="TSP3_bac"/>
    <property type="match status" value="12"/>
</dbReference>
<evidence type="ECO:0000256" key="2">
    <source>
        <dbReference type="ARBA" id="ARBA00007458"/>
    </source>
</evidence>
<dbReference type="PROSITE" id="PS00018">
    <property type="entry name" value="EF_HAND_1"/>
    <property type="match status" value="1"/>
</dbReference>
<dbReference type="EnsemblBacteria" id="BAD86453">
    <property type="protein sequence ID" value="BAD86453"/>
    <property type="gene ID" value="TK2264"/>
</dbReference>
<dbReference type="RefSeq" id="WP_011251214.1">
    <property type="nucleotide sequence ID" value="NC_006624.1"/>
</dbReference>
<feature type="transmembrane region" description="Helical" evidence="7">
    <location>
        <begin position="12"/>
        <end position="32"/>
    </location>
</feature>
<dbReference type="InterPro" id="IPR028974">
    <property type="entry name" value="TSP_type-3_rpt"/>
</dbReference>
<keyword evidence="7" id="KW-0812">Transmembrane</keyword>
<dbReference type="HOGENOM" id="CLU_455373_0_0_2"/>
<keyword evidence="5" id="KW-0106">Calcium</keyword>
<feature type="compositionally biased region" description="Acidic residues" evidence="6">
    <location>
        <begin position="242"/>
        <end position="253"/>
    </location>
</feature>
<keyword evidence="7" id="KW-0472">Membrane</keyword>
<evidence type="ECO:0000256" key="1">
    <source>
        <dbReference type="ARBA" id="ARBA00004613"/>
    </source>
</evidence>
<dbReference type="Gene3D" id="3.10.620.30">
    <property type="match status" value="1"/>
</dbReference>
<dbReference type="Proteomes" id="UP000000536">
    <property type="component" value="Chromosome"/>
</dbReference>
<comment type="similarity">
    <text evidence="2">Belongs to the UPF0252 family.</text>
</comment>
<feature type="compositionally biased region" description="Acidic residues" evidence="6">
    <location>
        <begin position="287"/>
        <end position="297"/>
    </location>
</feature>
<evidence type="ECO:0000256" key="5">
    <source>
        <dbReference type="ARBA" id="ARBA00022837"/>
    </source>
</evidence>
<proteinExistence type="inferred from homology"/>
<dbReference type="InterPro" id="IPR053180">
    <property type="entry name" value="Ca-binding_acidic-repeat"/>
</dbReference>
<dbReference type="InterPro" id="IPR038765">
    <property type="entry name" value="Papain-like_cys_pep_sf"/>
</dbReference>
<evidence type="ECO:0000313" key="9">
    <source>
        <dbReference type="EMBL" id="BAD86453.1"/>
    </source>
</evidence>